<dbReference type="SUPFAM" id="SSF54001">
    <property type="entry name" value="Cysteine proteinases"/>
    <property type="match status" value="1"/>
</dbReference>
<proteinExistence type="predicted"/>
<dbReference type="KEGG" id="ehx:EMIHUDRAFT_445917"/>
<dbReference type="Gene3D" id="3.90.70.10">
    <property type="entry name" value="Cysteine proteinases"/>
    <property type="match status" value="1"/>
</dbReference>
<dbReference type="Pfam" id="PF00443">
    <property type="entry name" value="UCH"/>
    <property type="match status" value="1"/>
</dbReference>
<protein>
    <recommendedName>
        <fullName evidence="1">USP domain-containing protein</fullName>
    </recommendedName>
</protein>
<dbReference type="InterPro" id="IPR038765">
    <property type="entry name" value="Papain-like_cys_pep_sf"/>
</dbReference>
<feature type="domain" description="USP" evidence="1">
    <location>
        <begin position="105"/>
        <end position="217"/>
    </location>
</feature>
<dbReference type="GeneID" id="17262549"/>
<dbReference type="InterPro" id="IPR028889">
    <property type="entry name" value="USP"/>
</dbReference>
<dbReference type="RefSeq" id="XP_005768818.1">
    <property type="nucleotide sequence ID" value="XM_005768761.1"/>
</dbReference>
<dbReference type="GO" id="GO:0005829">
    <property type="term" value="C:cytosol"/>
    <property type="evidence" value="ECO:0007669"/>
    <property type="project" value="TreeGrafter"/>
</dbReference>
<dbReference type="Proteomes" id="UP000013827">
    <property type="component" value="Unassembled WGS sequence"/>
</dbReference>
<dbReference type="PANTHER" id="PTHR24006">
    <property type="entry name" value="UBIQUITIN CARBOXYL-TERMINAL HYDROLASE"/>
    <property type="match status" value="1"/>
</dbReference>
<reference evidence="3" key="1">
    <citation type="journal article" date="2013" name="Nature">
        <title>Pan genome of the phytoplankton Emiliania underpins its global distribution.</title>
        <authorList>
            <person name="Read B.A."/>
            <person name="Kegel J."/>
            <person name="Klute M.J."/>
            <person name="Kuo A."/>
            <person name="Lefebvre S.C."/>
            <person name="Maumus F."/>
            <person name="Mayer C."/>
            <person name="Miller J."/>
            <person name="Monier A."/>
            <person name="Salamov A."/>
            <person name="Young J."/>
            <person name="Aguilar M."/>
            <person name="Claverie J.M."/>
            <person name="Frickenhaus S."/>
            <person name="Gonzalez K."/>
            <person name="Herman E.K."/>
            <person name="Lin Y.C."/>
            <person name="Napier J."/>
            <person name="Ogata H."/>
            <person name="Sarno A.F."/>
            <person name="Shmutz J."/>
            <person name="Schroeder D."/>
            <person name="de Vargas C."/>
            <person name="Verret F."/>
            <person name="von Dassow P."/>
            <person name="Valentin K."/>
            <person name="Van de Peer Y."/>
            <person name="Wheeler G."/>
            <person name="Dacks J.B."/>
            <person name="Delwiche C.F."/>
            <person name="Dyhrman S.T."/>
            <person name="Glockner G."/>
            <person name="John U."/>
            <person name="Richards T."/>
            <person name="Worden A.Z."/>
            <person name="Zhang X."/>
            <person name="Grigoriev I.V."/>
            <person name="Allen A.E."/>
            <person name="Bidle K."/>
            <person name="Borodovsky M."/>
            <person name="Bowler C."/>
            <person name="Brownlee C."/>
            <person name="Cock J.M."/>
            <person name="Elias M."/>
            <person name="Gladyshev V.N."/>
            <person name="Groth M."/>
            <person name="Guda C."/>
            <person name="Hadaegh A."/>
            <person name="Iglesias-Rodriguez M.D."/>
            <person name="Jenkins J."/>
            <person name="Jones B.M."/>
            <person name="Lawson T."/>
            <person name="Leese F."/>
            <person name="Lindquist E."/>
            <person name="Lobanov A."/>
            <person name="Lomsadze A."/>
            <person name="Malik S.B."/>
            <person name="Marsh M.E."/>
            <person name="Mackinder L."/>
            <person name="Mock T."/>
            <person name="Mueller-Roeber B."/>
            <person name="Pagarete A."/>
            <person name="Parker M."/>
            <person name="Probert I."/>
            <person name="Quesneville H."/>
            <person name="Raines C."/>
            <person name="Rensing S.A."/>
            <person name="Riano-Pachon D.M."/>
            <person name="Richier S."/>
            <person name="Rokitta S."/>
            <person name="Shiraiwa Y."/>
            <person name="Soanes D.M."/>
            <person name="van der Giezen M."/>
            <person name="Wahlund T.M."/>
            <person name="Williams B."/>
            <person name="Wilson W."/>
            <person name="Wolfe G."/>
            <person name="Wurch L.L."/>
        </authorList>
    </citation>
    <scope>NUCLEOTIDE SEQUENCE</scope>
</reference>
<dbReference type="GO" id="GO:0016579">
    <property type="term" value="P:protein deubiquitination"/>
    <property type="evidence" value="ECO:0007669"/>
    <property type="project" value="InterPro"/>
</dbReference>
<keyword evidence="3" id="KW-1185">Reference proteome</keyword>
<dbReference type="KEGG" id="ehx:EMIHUDRAFT_436583"/>
<dbReference type="AlphaFoldDB" id="A0A0D3IYQ4"/>
<accession>A0A0D3IYQ4</accession>
<sequence length="217" mass="22855">MGKSKWSHFPLNYTVAGSYQSEGSMDDSGGFMRQGRPRCKGVAEPSPAPAGDATVRALIEMGYDEGGVLRAVASLSDKSNVEAAVVELERIAGDGVQSLKAVPYIGLQNQGTTCYLNSLCQCLNKTPELRGGLIALCSTPDTARPVCAALSSLFSSLSSASQAVGAEGLSRALTTAVVGGNAFGYEDVQEFWQVLLDKLEAELKSTPQADLLIFRDP</sequence>
<name>A0A0D3IYQ4_EMIH1</name>
<evidence type="ECO:0000313" key="3">
    <source>
        <dbReference type="Proteomes" id="UP000013827"/>
    </source>
</evidence>
<dbReference type="RefSeq" id="XP_005765488.1">
    <property type="nucleotide sequence ID" value="XM_005765431.1"/>
</dbReference>
<evidence type="ECO:0000259" key="1">
    <source>
        <dbReference type="PROSITE" id="PS50235"/>
    </source>
</evidence>
<dbReference type="GeneID" id="17259206"/>
<reference evidence="2" key="2">
    <citation type="submission" date="2024-10" db="UniProtKB">
        <authorList>
            <consortium name="EnsemblProtists"/>
        </authorList>
    </citation>
    <scope>IDENTIFICATION</scope>
</reference>
<dbReference type="EnsemblProtists" id="EOD13059">
    <property type="protein sequence ID" value="EOD13059"/>
    <property type="gene ID" value="EMIHUDRAFT_445917"/>
</dbReference>
<dbReference type="HOGENOM" id="CLU_1274317_0_0_1"/>
<dbReference type="STRING" id="2903.R1DWG3"/>
<evidence type="ECO:0000313" key="2">
    <source>
        <dbReference type="EnsemblProtists" id="EOD16389"/>
    </source>
</evidence>
<dbReference type="PANTHER" id="PTHR24006:SF747">
    <property type="entry name" value="UBIQUITIN CARBOXYL-TERMINAL HYDROLASE 20"/>
    <property type="match status" value="1"/>
</dbReference>
<dbReference type="eggNOG" id="KOG1863">
    <property type="taxonomic scope" value="Eukaryota"/>
</dbReference>
<dbReference type="InterPro" id="IPR001394">
    <property type="entry name" value="Peptidase_C19_UCH"/>
</dbReference>
<dbReference type="GO" id="GO:0005634">
    <property type="term" value="C:nucleus"/>
    <property type="evidence" value="ECO:0007669"/>
    <property type="project" value="TreeGrafter"/>
</dbReference>
<dbReference type="PaxDb" id="2903-EOD13059"/>
<dbReference type="PROSITE" id="PS50235">
    <property type="entry name" value="USP_3"/>
    <property type="match status" value="1"/>
</dbReference>
<organism evidence="2 3">
    <name type="scientific">Emiliania huxleyi (strain CCMP1516)</name>
    <dbReference type="NCBI Taxonomy" id="280463"/>
    <lineage>
        <taxon>Eukaryota</taxon>
        <taxon>Haptista</taxon>
        <taxon>Haptophyta</taxon>
        <taxon>Prymnesiophyceae</taxon>
        <taxon>Isochrysidales</taxon>
        <taxon>Noelaerhabdaceae</taxon>
        <taxon>Emiliania</taxon>
    </lineage>
</organism>
<dbReference type="GO" id="GO:0004843">
    <property type="term" value="F:cysteine-type deubiquitinase activity"/>
    <property type="evidence" value="ECO:0007669"/>
    <property type="project" value="InterPro"/>
</dbReference>
<dbReference type="InterPro" id="IPR050164">
    <property type="entry name" value="Peptidase_C19"/>
</dbReference>
<dbReference type="EnsemblProtists" id="EOD16389">
    <property type="protein sequence ID" value="EOD16389"/>
    <property type="gene ID" value="EMIHUDRAFT_436583"/>
</dbReference>